<feature type="compositionally biased region" description="Polar residues" evidence="1">
    <location>
        <begin position="409"/>
        <end position="419"/>
    </location>
</feature>
<dbReference type="EMBL" id="JAGTJR010000009">
    <property type="protein sequence ID" value="KAH7054497.1"/>
    <property type="molecule type" value="Genomic_DNA"/>
</dbReference>
<dbReference type="Pfam" id="PF00010">
    <property type="entry name" value="HLH"/>
    <property type="match status" value="1"/>
</dbReference>
<feature type="region of interest" description="Disordered" evidence="1">
    <location>
        <begin position="225"/>
        <end position="309"/>
    </location>
</feature>
<sequence length="431" mass="45650">MPRPTLPPTPAVSTDIPGKTDSGVAHDPSWALPPAALSDRSRGSVSSSSVASCNASDSSYHPSSPVPSKQAPVPATQTSPTHSRKRAANGSVVMQDDYNLPPPPTRLRKIIQMKPKENKNVAQEQGTQASDAGAGAGAATKGKTAGGRGKKQNNGSTAAGRKIARKTAHSLIERRRRSKMNEEFGVLKDMIPACAGQEMHKLAILQASIEYMRYLERCVAELKAANRAKNSPESPKHQVSETAPWTSSNAIDDEEDSADDHDEDMSDAVSPTTATTPNAQAGQVSYPGPPSNNTSPVLYPTDRGQFSAHTSPAIFPADGGHRRLSSLNTSPNIFGTAASHHNHRFSNHSNTTSPSILPSPSVIGQPESMSRHQSFALTSPALGPQPDSREDHEATTALLMLNNDRRTWSGANSKASTPVSRGMSVKDLLSG</sequence>
<dbReference type="SUPFAM" id="SSF47459">
    <property type="entry name" value="HLH, helix-loop-helix DNA-binding domain"/>
    <property type="match status" value="1"/>
</dbReference>
<evidence type="ECO:0000313" key="3">
    <source>
        <dbReference type="EMBL" id="KAH7054497.1"/>
    </source>
</evidence>
<feature type="compositionally biased region" description="Polar residues" evidence="1">
    <location>
        <begin position="271"/>
        <end position="283"/>
    </location>
</feature>
<dbReference type="SMART" id="SM00353">
    <property type="entry name" value="HLH"/>
    <property type="match status" value="1"/>
</dbReference>
<dbReference type="InterPro" id="IPR011598">
    <property type="entry name" value="bHLH_dom"/>
</dbReference>
<dbReference type="Gene3D" id="4.10.280.10">
    <property type="entry name" value="Helix-loop-helix DNA-binding domain"/>
    <property type="match status" value="1"/>
</dbReference>
<dbReference type="PANTHER" id="PTHR46266">
    <property type="entry name" value="TRANSCRIPTION FACTOR TT8"/>
    <property type="match status" value="1"/>
</dbReference>
<feature type="compositionally biased region" description="Acidic residues" evidence="1">
    <location>
        <begin position="251"/>
        <end position="266"/>
    </location>
</feature>
<evidence type="ECO:0000256" key="1">
    <source>
        <dbReference type="SAM" id="MobiDB-lite"/>
    </source>
</evidence>
<dbReference type="PROSITE" id="PS50888">
    <property type="entry name" value="BHLH"/>
    <property type="match status" value="1"/>
</dbReference>
<feature type="region of interest" description="Disordered" evidence="1">
    <location>
        <begin position="117"/>
        <end position="163"/>
    </location>
</feature>
<reference evidence="3 4" key="1">
    <citation type="journal article" date="2021" name="Nat. Commun.">
        <title>Genetic determinants of endophytism in the Arabidopsis root mycobiome.</title>
        <authorList>
            <person name="Mesny F."/>
            <person name="Miyauchi S."/>
            <person name="Thiergart T."/>
            <person name="Pickel B."/>
            <person name="Atanasova L."/>
            <person name="Karlsson M."/>
            <person name="Huettel B."/>
            <person name="Barry K.W."/>
            <person name="Haridas S."/>
            <person name="Chen C."/>
            <person name="Bauer D."/>
            <person name="Andreopoulos W."/>
            <person name="Pangilinan J."/>
            <person name="LaButti K."/>
            <person name="Riley R."/>
            <person name="Lipzen A."/>
            <person name="Clum A."/>
            <person name="Drula E."/>
            <person name="Henrissat B."/>
            <person name="Kohler A."/>
            <person name="Grigoriev I.V."/>
            <person name="Martin F.M."/>
            <person name="Hacquard S."/>
        </authorList>
    </citation>
    <scope>NUCLEOTIDE SEQUENCE [LARGE SCALE GENOMIC DNA]</scope>
    <source>
        <strain evidence="3 4">MPI-SDFR-AT-0080</strain>
    </source>
</reference>
<feature type="region of interest" description="Disordered" evidence="1">
    <location>
        <begin position="404"/>
        <end position="431"/>
    </location>
</feature>
<dbReference type="InterPro" id="IPR036638">
    <property type="entry name" value="HLH_DNA-bd_sf"/>
</dbReference>
<organism evidence="3 4">
    <name type="scientific">Macrophomina phaseolina</name>
    <dbReference type="NCBI Taxonomy" id="35725"/>
    <lineage>
        <taxon>Eukaryota</taxon>
        <taxon>Fungi</taxon>
        <taxon>Dikarya</taxon>
        <taxon>Ascomycota</taxon>
        <taxon>Pezizomycotina</taxon>
        <taxon>Dothideomycetes</taxon>
        <taxon>Dothideomycetes incertae sedis</taxon>
        <taxon>Botryosphaeriales</taxon>
        <taxon>Botryosphaeriaceae</taxon>
        <taxon>Macrophomina</taxon>
    </lineage>
</organism>
<dbReference type="Proteomes" id="UP000774617">
    <property type="component" value="Unassembled WGS sequence"/>
</dbReference>
<feature type="domain" description="BHLH" evidence="2">
    <location>
        <begin position="164"/>
        <end position="215"/>
    </location>
</feature>
<feature type="compositionally biased region" description="Polar residues" evidence="1">
    <location>
        <begin position="120"/>
        <end position="130"/>
    </location>
</feature>
<protein>
    <recommendedName>
        <fullName evidence="2">BHLH domain-containing protein</fullName>
    </recommendedName>
</protein>
<feature type="region of interest" description="Disordered" evidence="1">
    <location>
        <begin position="1"/>
        <end position="104"/>
    </location>
</feature>
<name>A0ABQ8GIR9_9PEZI</name>
<evidence type="ECO:0000259" key="2">
    <source>
        <dbReference type="PROSITE" id="PS50888"/>
    </source>
</evidence>
<evidence type="ECO:0000313" key="4">
    <source>
        <dbReference type="Proteomes" id="UP000774617"/>
    </source>
</evidence>
<feature type="compositionally biased region" description="Low complexity" evidence="1">
    <location>
        <begin position="43"/>
        <end position="59"/>
    </location>
</feature>
<accession>A0ABQ8GIR9</accession>
<dbReference type="PANTHER" id="PTHR46266:SF4">
    <property type="entry name" value="TRANSCRIPTION FACTOR TT8"/>
    <property type="match status" value="1"/>
</dbReference>
<gene>
    <name evidence="3" type="ORF">B0J12DRAFT_657893</name>
</gene>
<keyword evidence="4" id="KW-1185">Reference proteome</keyword>
<feature type="compositionally biased region" description="Pro residues" evidence="1">
    <location>
        <begin position="1"/>
        <end position="10"/>
    </location>
</feature>
<comment type="caution">
    <text evidence="3">The sequence shown here is derived from an EMBL/GenBank/DDBJ whole genome shotgun (WGS) entry which is preliminary data.</text>
</comment>
<proteinExistence type="predicted"/>